<sequence>MIDPEIDYRRIVSGNKGALSSAADTLADVGHNLDDARGRIHDAGATTDWSGPAAVGFQARITQLANGVSVNRSAVARARGALDLAATAYDTAVQQADHYISFWRNRPGDLNPILEEILAMVVRTRLVEVGATYGQTLTAVAAVIKGEDVDLDSLDEETRKWVEQGLEKNKEWAAESGSTFGPLIPNTLATGDDRGLIPQGLAYDPRTGTYVMSYYTKDGTSTLALVDAVTGQEINDVNLGGQQDSIFGPDGPSHAGGVSVQGDEVVVVDKGRVYTYSMADIRAQGEGGTVTPTYVQKVDGGGSYSAIHDGKLYLGDYGADKLYVYEKDAFGNWQPSRDASGKAEVHDTPDKTQGLVVRDGEFVFSTSPNRFDEGSLIVQDRETGDRSDPYTLPNMAEGVVEVDGNLVTTYESSADYYSNDGSDWGWVPGVPDDDDLWANPYLTVTPLSALGLGADFDVQPGTLREASHALDRPSSQLSSASSTVRGVKVHADDLGEVPGAGGFASAVTTLLDAASDSLRSGSKAVALVSDNLMDSARDYQRTDDVIGGAFHGITP</sequence>
<name>A0A2P2C7F4_9ZZZZ</name>
<protein>
    <submittedName>
        <fullName evidence="1">Uncharacterized protein</fullName>
    </submittedName>
</protein>
<dbReference type="Gene3D" id="1.20.1260.20">
    <property type="entry name" value="PPE superfamily"/>
    <property type="match status" value="1"/>
</dbReference>
<evidence type="ECO:0000313" key="1">
    <source>
        <dbReference type="EMBL" id="CUR57919.1"/>
    </source>
</evidence>
<proteinExistence type="predicted"/>
<dbReference type="AlphaFoldDB" id="A0A2P2C7F4"/>
<organism evidence="1">
    <name type="scientific">metagenome</name>
    <dbReference type="NCBI Taxonomy" id="256318"/>
    <lineage>
        <taxon>unclassified sequences</taxon>
        <taxon>metagenomes</taxon>
    </lineage>
</organism>
<dbReference type="InterPro" id="IPR038332">
    <property type="entry name" value="PPE_sf"/>
</dbReference>
<reference evidence="1" key="1">
    <citation type="submission" date="2015-08" db="EMBL/GenBank/DDBJ databases">
        <authorList>
            <person name="Babu N.S."/>
            <person name="Beckwith C.J."/>
            <person name="Beseler K.G."/>
            <person name="Brison A."/>
            <person name="Carone J.V."/>
            <person name="Caskin T.P."/>
            <person name="Diamond M."/>
            <person name="Durham M.E."/>
            <person name="Foxe J.M."/>
            <person name="Go M."/>
            <person name="Henderson B.A."/>
            <person name="Jones I.B."/>
            <person name="McGettigan J.A."/>
            <person name="Micheletti S.J."/>
            <person name="Nasrallah M.E."/>
            <person name="Ortiz D."/>
            <person name="Piller C.R."/>
            <person name="Privatt S.R."/>
            <person name="Schneider S.L."/>
            <person name="Sharp S."/>
            <person name="Smith T.C."/>
            <person name="Stanton J.D."/>
            <person name="Ullery H.E."/>
            <person name="Wilson R.J."/>
            <person name="Serrano M.G."/>
            <person name="Buck G."/>
            <person name="Lee V."/>
            <person name="Wang Y."/>
            <person name="Carvalho R."/>
            <person name="Voegtly L."/>
            <person name="Shi R."/>
            <person name="Duckworth R."/>
            <person name="Johnson A."/>
            <person name="Loviza R."/>
            <person name="Walstead R."/>
            <person name="Shah Z."/>
            <person name="Kiflezghi M."/>
            <person name="Wade K."/>
            <person name="Ball S.L."/>
            <person name="Bradley K.W."/>
            <person name="Asai D.J."/>
            <person name="Bowman C.A."/>
            <person name="Russell D.A."/>
            <person name="Pope W.H."/>
            <person name="Jacobs-Sera D."/>
            <person name="Hendrix R.W."/>
            <person name="Hatfull G.F."/>
        </authorList>
    </citation>
    <scope>NUCLEOTIDE SEQUENCE</scope>
</reference>
<dbReference type="InterPro" id="IPR022536">
    <property type="entry name" value="EspC"/>
</dbReference>
<dbReference type="Pfam" id="PF10824">
    <property type="entry name" value="T7SS_ESX_EspC"/>
    <property type="match status" value="1"/>
</dbReference>
<gene>
    <name evidence="1" type="ORF">NOCA1130295</name>
</gene>
<dbReference type="SUPFAM" id="SSF75011">
    <property type="entry name" value="3-carboxy-cis,cis-mucoante lactonizing enzyme"/>
    <property type="match status" value="1"/>
</dbReference>
<accession>A0A2P2C7F4</accession>
<dbReference type="GO" id="GO:0009306">
    <property type="term" value="P:protein secretion"/>
    <property type="evidence" value="ECO:0007669"/>
    <property type="project" value="InterPro"/>
</dbReference>
<dbReference type="EMBL" id="CZKB01000005">
    <property type="protein sequence ID" value="CUR57919.1"/>
    <property type="molecule type" value="Genomic_DNA"/>
</dbReference>